<dbReference type="InterPro" id="IPR058561">
    <property type="entry name" value="Exonuc_1_C"/>
</dbReference>
<sequence>MTERKYAIYDSETSGPRPRYDQIFQLAGILTDDSFAQVDQLNIRARRLPYVLPGPKALEVTNIDPYSLDSPEHYSPYEFAVEVHETFQRWAPAVFLGYNSIDFDEEIVRQMFWSNLLHPYITNTKGSMRADLLIMMRAYSACQPGAFVIPKNDEGKDSFRLEHIAPANGFENMQAHDALGDIYATAFMAKVCQQASPELWEHLLKLCQPRGCDEILSAPTCKLVTHFGVSETHLVTRLASNPTNPKQVCVFDLSVDPTPYLNLSARQIAERMRTDFRILRTVKTNSQPVLFHEGDKLAPEVTAEVTSGESNARLMAINDHPTFKIRVAEALSIRASEFEAAPHLEAKIYDGFPSRDDERLMREFHEAASWPQRKDIVARLQDSRMKQLGVRILMSEAPQVFDPAYRDKVKRGMLENRLMPPAEADLPWETFASARAGLAQVDDPELRARIETWLDEQEAAAQAVLAA</sequence>
<dbReference type="Pfam" id="PF00929">
    <property type="entry name" value="RNase_T"/>
    <property type="match status" value="1"/>
</dbReference>
<evidence type="ECO:0000256" key="5">
    <source>
        <dbReference type="ARBA" id="ARBA00022723"/>
    </source>
</evidence>
<dbReference type="RefSeq" id="WP_200338520.1">
    <property type="nucleotide sequence ID" value="NZ_NRRL01000001.1"/>
</dbReference>
<evidence type="ECO:0000256" key="11">
    <source>
        <dbReference type="ARBA" id="ARBA00031220"/>
    </source>
</evidence>
<comment type="caution">
    <text evidence="15">The sequence shown here is derived from an EMBL/GenBank/DDBJ whole genome shotgun (WGS) entry which is preliminary data.</text>
</comment>
<dbReference type="EC" id="3.1.11.1" evidence="3"/>
<dbReference type="EMBL" id="NRRL01000001">
    <property type="protein sequence ID" value="MBK1666484.1"/>
    <property type="molecule type" value="Genomic_DNA"/>
</dbReference>
<comment type="subunit">
    <text evidence="12">Monomer. Interacts with ssb (via C-terminus); this interaction stimulates the exonuclease activity by recruiting the enzyme to its substrate.</text>
</comment>
<protein>
    <recommendedName>
        <fullName evidence="4">Exodeoxyribonuclease I</fullName>
        <ecNumber evidence="3">3.1.11.1</ecNumber>
    </recommendedName>
    <alternativeName>
        <fullName evidence="11">DNA deoxyribophosphodiesterase</fullName>
    </alternativeName>
</protein>
<evidence type="ECO:0000256" key="10">
    <source>
        <dbReference type="ARBA" id="ARBA00023204"/>
    </source>
</evidence>
<evidence type="ECO:0000313" key="16">
    <source>
        <dbReference type="Proteomes" id="UP001296873"/>
    </source>
</evidence>
<dbReference type="SUPFAM" id="SSF53098">
    <property type="entry name" value="Ribonuclease H-like"/>
    <property type="match status" value="1"/>
</dbReference>
<dbReference type="Gene3D" id="3.30.420.10">
    <property type="entry name" value="Ribonuclease H-like superfamily/Ribonuclease H"/>
    <property type="match status" value="1"/>
</dbReference>
<dbReference type="InterPro" id="IPR036397">
    <property type="entry name" value="RNaseH_sf"/>
</dbReference>
<evidence type="ECO:0000256" key="9">
    <source>
        <dbReference type="ARBA" id="ARBA00023125"/>
    </source>
</evidence>
<dbReference type="InterPro" id="IPR012337">
    <property type="entry name" value="RNaseH-like_sf"/>
</dbReference>
<feature type="domain" description="ExoI SH3-like" evidence="13">
    <location>
        <begin position="197"/>
        <end position="335"/>
    </location>
</feature>
<feature type="domain" description="ExoI C-terminal" evidence="14">
    <location>
        <begin position="340"/>
        <end position="465"/>
    </location>
</feature>
<keyword evidence="7" id="KW-0378">Hydrolase</keyword>
<evidence type="ECO:0000256" key="4">
    <source>
        <dbReference type="ARBA" id="ARBA00019900"/>
    </source>
</evidence>
<keyword evidence="10" id="KW-0234">DNA repair</keyword>
<name>A0ABS1D8Z0_9PROT</name>
<dbReference type="Gene3D" id="3.30.1520.20">
    <property type="entry name" value="Exonuclease ExoI, domain 2"/>
    <property type="match status" value="1"/>
</dbReference>
<evidence type="ECO:0000259" key="13">
    <source>
        <dbReference type="PROSITE" id="PS51784"/>
    </source>
</evidence>
<evidence type="ECO:0000256" key="6">
    <source>
        <dbReference type="ARBA" id="ARBA00022763"/>
    </source>
</evidence>
<keyword evidence="9" id="KW-0238">DNA-binding</keyword>
<gene>
    <name evidence="15" type="ORF">CKO28_00320</name>
</gene>
<dbReference type="PROSITE" id="PS51784">
    <property type="entry name" value="EXOI_SH3"/>
    <property type="match status" value="1"/>
</dbReference>
<evidence type="ECO:0000259" key="14">
    <source>
        <dbReference type="PROSITE" id="PS51785"/>
    </source>
</evidence>
<dbReference type="Pfam" id="PF08411">
    <property type="entry name" value="ExoI_SH3"/>
    <property type="match status" value="1"/>
</dbReference>
<keyword evidence="5" id="KW-0479">Metal-binding</keyword>
<accession>A0ABS1D8Z0</accession>
<evidence type="ECO:0000256" key="1">
    <source>
        <dbReference type="ARBA" id="ARBA00000563"/>
    </source>
</evidence>
<dbReference type="InterPro" id="IPR034747">
    <property type="entry name" value="EXOI_SH3"/>
</dbReference>
<evidence type="ECO:0000256" key="2">
    <source>
        <dbReference type="ARBA" id="ARBA00001946"/>
    </source>
</evidence>
<keyword evidence="6" id="KW-0227">DNA damage</keyword>
<keyword evidence="8" id="KW-0460">Magnesium</keyword>
<dbReference type="Gene3D" id="1.20.1280.70">
    <property type="entry name" value="Exonuclease ExoI, domain 3"/>
    <property type="match status" value="1"/>
</dbReference>
<reference evidence="15 16" key="1">
    <citation type="journal article" date="2020" name="Microorganisms">
        <title>Osmotic Adaptation and Compatible Solute Biosynthesis of Phototrophic Bacteria as Revealed from Genome Analyses.</title>
        <authorList>
            <person name="Imhoff J.F."/>
            <person name="Rahn T."/>
            <person name="Kunzel S."/>
            <person name="Keller A."/>
            <person name="Neulinger S.C."/>
        </authorList>
    </citation>
    <scope>NUCLEOTIDE SEQUENCE [LARGE SCALE GENOMIC DNA]</scope>
    <source>
        <strain evidence="15 16">DSM 9895</strain>
    </source>
</reference>
<comment type="cofactor">
    <cofactor evidence="2">
        <name>Mg(2+)</name>
        <dbReference type="ChEBI" id="CHEBI:18420"/>
    </cofactor>
</comment>
<dbReference type="Proteomes" id="UP001296873">
    <property type="component" value="Unassembled WGS sequence"/>
</dbReference>
<evidence type="ECO:0000313" key="15">
    <source>
        <dbReference type="EMBL" id="MBK1666484.1"/>
    </source>
</evidence>
<evidence type="ECO:0000256" key="7">
    <source>
        <dbReference type="ARBA" id="ARBA00022801"/>
    </source>
</evidence>
<organism evidence="15 16">
    <name type="scientific">Rhodovibrio sodomensis</name>
    <dbReference type="NCBI Taxonomy" id="1088"/>
    <lineage>
        <taxon>Bacteria</taxon>
        <taxon>Pseudomonadati</taxon>
        <taxon>Pseudomonadota</taxon>
        <taxon>Alphaproteobacteria</taxon>
        <taxon>Rhodospirillales</taxon>
        <taxon>Rhodovibrionaceae</taxon>
        <taxon>Rhodovibrio</taxon>
    </lineage>
</organism>
<dbReference type="InterPro" id="IPR038649">
    <property type="entry name" value="EXOI_SH3_sf"/>
</dbReference>
<evidence type="ECO:0000256" key="8">
    <source>
        <dbReference type="ARBA" id="ARBA00022842"/>
    </source>
</evidence>
<dbReference type="InterPro" id="IPR013520">
    <property type="entry name" value="Ribonucl_H"/>
</dbReference>
<dbReference type="InterPro" id="IPR013620">
    <property type="entry name" value="Exonuc_1_SH3"/>
</dbReference>
<comment type="catalytic activity">
    <reaction evidence="1">
        <text>Exonucleolytic cleavage in the 3'- to 5'-direction to yield nucleoside 5'-phosphates.</text>
        <dbReference type="EC" id="3.1.11.1"/>
    </reaction>
</comment>
<keyword evidence="16" id="KW-1185">Reference proteome</keyword>
<proteinExistence type="predicted"/>
<evidence type="ECO:0000256" key="12">
    <source>
        <dbReference type="ARBA" id="ARBA00046792"/>
    </source>
</evidence>
<evidence type="ECO:0000256" key="3">
    <source>
        <dbReference type="ARBA" id="ARBA00012108"/>
    </source>
</evidence>
<dbReference type="PROSITE" id="PS51785">
    <property type="entry name" value="EXOI_C"/>
    <property type="match status" value="1"/>
</dbReference>